<dbReference type="CDD" id="cd06225">
    <property type="entry name" value="HAMP"/>
    <property type="match status" value="1"/>
</dbReference>
<evidence type="ECO:0000259" key="14">
    <source>
        <dbReference type="PROSITE" id="PS50885"/>
    </source>
</evidence>
<evidence type="ECO:0000256" key="6">
    <source>
        <dbReference type="ARBA" id="ARBA00023136"/>
    </source>
</evidence>
<dbReference type="RefSeq" id="WP_039633749.1">
    <property type="nucleotide sequence ID" value="NZ_AYSO01000017.1"/>
</dbReference>
<dbReference type="Gene3D" id="1.10.287.950">
    <property type="entry name" value="Methyl-accepting chemotaxis protein"/>
    <property type="match status" value="1"/>
</dbReference>
<comment type="similarity">
    <text evidence="8">Belongs to the methyl-accepting chemotaxis (MCP) protein family.</text>
</comment>
<feature type="transmembrane region" description="Helical" evidence="12">
    <location>
        <begin position="12"/>
        <end position="31"/>
    </location>
</feature>
<keyword evidence="5 12" id="KW-1133">Transmembrane helix</keyword>
<dbReference type="Pfam" id="PF02743">
    <property type="entry name" value="dCache_1"/>
    <property type="match status" value="1"/>
</dbReference>
<evidence type="ECO:0000256" key="12">
    <source>
        <dbReference type="SAM" id="Phobius"/>
    </source>
</evidence>
<dbReference type="PANTHER" id="PTHR32089:SF112">
    <property type="entry name" value="LYSOZYME-LIKE PROTEIN-RELATED"/>
    <property type="match status" value="1"/>
</dbReference>
<evidence type="ECO:0000256" key="3">
    <source>
        <dbReference type="ARBA" id="ARBA00022500"/>
    </source>
</evidence>
<feature type="domain" description="Methyl-accepting transducer" evidence="13">
    <location>
        <begin position="404"/>
        <end position="654"/>
    </location>
</feature>
<evidence type="ECO:0000313" key="15">
    <source>
        <dbReference type="EMBL" id="KIE46148.1"/>
    </source>
</evidence>
<dbReference type="GO" id="GO:0006935">
    <property type="term" value="P:chemotaxis"/>
    <property type="evidence" value="ECO:0007669"/>
    <property type="project" value="UniProtKB-KW"/>
</dbReference>
<feature type="domain" description="HAMP" evidence="14">
    <location>
        <begin position="330"/>
        <end position="385"/>
    </location>
</feature>
<evidence type="ECO:0000256" key="8">
    <source>
        <dbReference type="ARBA" id="ARBA00029447"/>
    </source>
</evidence>
<reference evidence="15 16" key="1">
    <citation type="journal article" date="2015" name="Infect. Genet. Evol.">
        <title>Genomic sequences of six botulinum neurotoxin-producing strains representing three clostridial species illustrate the mobility and diversity of botulinum neurotoxin genes.</title>
        <authorList>
            <person name="Smith T.J."/>
            <person name="Hill K.K."/>
            <person name="Xie G."/>
            <person name="Foley B.T."/>
            <person name="Williamson C.H."/>
            <person name="Foster J.T."/>
            <person name="Johnson S.L."/>
            <person name="Chertkov O."/>
            <person name="Teshima H."/>
            <person name="Gibbons H.S."/>
            <person name="Johnsky L.A."/>
            <person name="Karavis M.A."/>
            <person name="Smith L.A."/>
        </authorList>
    </citation>
    <scope>NUCLEOTIDE SEQUENCE [LARGE SCALE GENOMIC DNA]</scope>
    <source>
        <strain evidence="15 16">CDC 2741</strain>
    </source>
</reference>
<comment type="caution">
    <text evidence="15">The sequence shown here is derived from an EMBL/GenBank/DDBJ whole genome shotgun (WGS) entry which is preliminary data.</text>
</comment>
<keyword evidence="4 12" id="KW-0812">Transmembrane</keyword>
<dbReference type="PROSITE" id="PS50111">
    <property type="entry name" value="CHEMOTAXIS_TRANSDUC_2"/>
    <property type="match status" value="1"/>
</dbReference>
<dbReference type="InterPro" id="IPR003660">
    <property type="entry name" value="HAMP_dom"/>
</dbReference>
<evidence type="ECO:0000256" key="2">
    <source>
        <dbReference type="ARBA" id="ARBA00022475"/>
    </source>
</evidence>
<dbReference type="Gene3D" id="3.30.450.20">
    <property type="entry name" value="PAS domain"/>
    <property type="match status" value="2"/>
</dbReference>
<dbReference type="GO" id="GO:0007165">
    <property type="term" value="P:signal transduction"/>
    <property type="evidence" value="ECO:0007669"/>
    <property type="project" value="UniProtKB-KW"/>
</dbReference>
<keyword evidence="16" id="KW-1185">Reference proteome</keyword>
<keyword evidence="10" id="KW-0175">Coiled coil</keyword>
<dbReference type="InterPro" id="IPR033479">
    <property type="entry name" value="dCache_1"/>
</dbReference>
<dbReference type="Pfam" id="PF00672">
    <property type="entry name" value="HAMP"/>
    <property type="match status" value="1"/>
</dbReference>
<evidence type="ECO:0000259" key="13">
    <source>
        <dbReference type="PROSITE" id="PS50111"/>
    </source>
</evidence>
<feature type="transmembrane region" description="Helical" evidence="12">
    <location>
        <begin position="306"/>
        <end position="329"/>
    </location>
</feature>
<feature type="compositionally biased region" description="Low complexity" evidence="11">
    <location>
        <begin position="643"/>
        <end position="657"/>
    </location>
</feature>
<accession>A0A0C1U3T7</accession>
<dbReference type="SUPFAM" id="SSF58104">
    <property type="entry name" value="Methyl-accepting chemotaxis protein (MCP) signaling domain"/>
    <property type="match status" value="1"/>
</dbReference>
<dbReference type="EMBL" id="AYSO01000017">
    <property type="protein sequence ID" value="KIE46148.1"/>
    <property type="molecule type" value="Genomic_DNA"/>
</dbReference>
<protein>
    <submittedName>
        <fullName evidence="15">Methyl-accepting chemotaxis (MCP) signaling domain protein</fullName>
    </submittedName>
</protein>
<evidence type="ECO:0000256" key="10">
    <source>
        <dbReference type="SAM" id="Coils"/>
    </source>
</evidence>
<dbReference type="AlphaFoldDB" id="A0A0C1U3T7"/>
<feature type="region of interest" description="Disordered" evidence="11">
    <location>
        <begin position="643"/>
        <end position="662"/>
    </location>
</feature>
<dbReference type="STRING" id="29341.RSJ17_16270"/>
<dbReference type="SMART" id="SM00304">
    <property type="entry name" value="HAMP"/>
    <property type="match status" value="1"/>
</dbReference>
<dbReference type="SMART" id="SM00283">
    <property type="entry name" value="MA"/>
    <property type="match status" value="1"/>
</dbReference>
<dbReference type="CDD" id="cd18774">
    <property type="entry name" value="PDC2_HK_sensor"/>
    <property type="match status" value="1"/>
</dbReference>
<keyword evidence="2" id="KW-1003">Cell membrane</keyword>
<dbReference type="InterPro" id="IPR004089">
    <property type="entry name" value="MCPsignal_dom"/>
</dbReference>
<evidence type="ECO:0000256" key="9">
    <source>
        <dbReference type="PROSITE-ProRule" id="PRU00284"/>
    </source>
</evidence>
<evidence type="ECO:0000256" key="1">
    <source>
        <dbReference type="ARBA" id="ARBA00004651"/>
    </source>
</evidence>
<name>A0A0C1U3T7_9CLOT</name>
<evidence type="ECO:0000256" key="7">
    <source>
        <dbReference type="ARBA" id="ARBA00023224"/>
    </source>
</evidence>
<keyword evidence="3" id="KW-0145">Chemotaxis</keyword>
<dbReference type="PANTHER" id="PTHR32089">
    <property type="entry name" value="METHYL-ACCEPTING CHEMOTAXIS PROTEIN MCPB"/>
    <property type="match status" value="1"/>
</dbReference>
<evidence type="ECO:0000256" key="5">
    <source>
        <dbReference type="ARBA" id="ARBA00022989"/>
    </source>
</evidence>
<dbReference type="Proteomes" id="UP000031366">
    <property type="component" value="Unassembled WGS sequence"/>
</dbReference>
<evidence type="ECO:0000313" key="16">
    <source>
        <dbReference type="Proteomes" id="UP000031366"/>
    </source>
</evidence>
<keyword evidence="7 9" id="KW-0807">Transducer</keyword>
<comment type="subcellular location">
    <subcellularLocation>
        <location evidence="1">Cell membrane</location>
        <topology evidence="1">Multi-pass membrane protein</topology>
    </subcellularLocation>
</comment>
<feature type="coiled-coil region" evidence="10">
    <location>
        <begin position="61"/>
        <end position="88"/>
    </location>
</feature>
<sequence>MKKNFSIKNKLIISFLSLILVFLGLLGSIIYNKVQNQTKEDYIQSIEKQITQVDSSFNNYIVSFEENINMFSKELNNLENQITSYVNKKYESDEIPMTPLKNGSFEASAYKKFENFTKTHDGVETVSISSEDNGGYMQYPAIPRKKGYDPRTRDWYNEGKKNKDDISFTDVYKTSSGSMVMSVISPIKDTNSKFKGVITLDINLKKLSEMSKNIRIGQDGYLIVTDKEGTIIADGEDEGLVSKSIKELNVKKLDDLSAYTNNNFTTKMDDGKEYLINVKKSSNEKLGWYYISFVGKAELVKSANSIGIMILISTIIFAIVAAFVCILIANKISNPIKYAAEHIKEMGRGNFTIPIEEKYFKLEDEIGDIIKSLDKMQGSIKSMLSKVKESSEVVSQEGEKLLSASEEMTGSSNEVSNAIQAVAIGISNQAGELVKATSILSSFGESLDVVVNELSSINENSVNINLMANDSNKKMANMMVSVKNVGEFFKDSLDLISKLDYNIDQISDMTDLINSVSDQTNLLALNAAIEAARAGESGKGFAVVADEIRKLAEKSRDSSESINKLVENIAKDKKDIMDNTGKMKGELDSQSETIKETIHIFKEIIDAIENVVPKIQNVNNSAYSINEEKDDVLSKMEGSSAISEEISASSEEIGASSEEMHNCSKDVSVTAERLSEMTKVMNEEVNKFKI</sequence>
<organism evidence="15 16">
    <name type="scientific">Clostridium argentinense CDC 2741</name>
    <dbReference type="NCBI Taxonomy" id="1418104"/>
    <lineage>
        <taxon>Bacteria</taxon>
        <taxon>Bacillati</taxon>
        <taxon>Bacillota</taxon>
        <taxon>Clostridia</taxon>
        <taxon>Eubacteriales</taxon>
        <taxon>Clostridiaceae</taxon>
        <taxon>Clostridium</taxon>
    </lineage>
</organism>
<dbReference type="Pfam" id="PF00015">
    <property type="entry name" value="MCPsignal"/>
    <property type="match status" value="1"/>
</dbReference>
<evidence type="ECO:0000256" key="11">
    <source>
        <dbReference type="SAM" id="MobiDB-lite"/>
    </source>
</evidence>
<keyword evidence="6 12" id="KW-0472">Membrane</keyword>
<gene>
    <name evidence="15" type="ORF">U732_1847</name>
</gene>
<dbReference type="GO" id="GO:0005886">
    <property type="term" value="C:plasma membrane"/>
    <property type="evidence" value="ECO:0007669"/>
    <property type="project" value="UniProtKB-SubCell"/>
</dbReference>
<dbReference type="PROSITE" id="PS50885">
    <property type="entry name" value="HAMP"/>
    <property type="match status" value="1"/>
</dbReference>
<proteinExistence type="inferred from homology"/>
<dbReference type="OrthoDB" id="9814363at2"/>
<evidence type="ECO:0000256" key="4">
    <source>
        <dbReference type="ARBA" id="ARBA00022692"/>
    </source>
</evidence>